<dbReference type="CDD" id="cd16415">
    <property type="entry name" value="HAD_dREG-2_like"/>
    <property type="match status" value="1"/>
</dbReference>
<reference evidence="3" key="3">
    <citation type="submission" date="2025-09" db="UniProtKB">
        <authorList>
            <consortium name="Ensembl"/>
        </authorList>
    </citation>
    <scope>IDENTIFICATION</scope>
</reference>
<dbReference type="Ensembl" id="ENSSFOT00015041161.1">
    <property type="protein sequence ID" value="ENSSFOP00015052960.1"/>
    <property type="gene ID" value="ENSSFOG00015024270.1"/>
</dbReference>
<dbReference type="GeneID" id="108920193"/>
<dbReference type="InterPro" id="IPR036412">
    <property type="entry name" value="HAD-like_sf"/>
</dbReference>
<dbReference type="GeneTree" id="ENSGT00390000015582"/>
<dbReference type="OrthoDB" id="444127at2759"/>
<dbReference type="SFLD" id="SFLDS00003">
    <property type="entry name" value="Haloacid_Dehalogenase"/>
    <property type="match status" value="1"/>
</dbReference>
<accession>A0A8C9TJI1</accession>
<dbReference type="Gene3D" id="1.10.150.720">
    <property type="entry name" value="Haloacid dehalogenase-like hydrolase"/>
    <property type="match status" value="1"/>
</dbReference>
<keyword evidence="4" id="KW-1185">Reference proteome</keyword>
<reference evidence="3 4" key="1">
    <citation type="submission" date="2019-04" db="EMBL/GenBank/DDBJ databases">
        <authorList>
            <consortium name="Wellcome Sanger Institute Data Sharing"/>
        </authorList>
    </citation>
    <scope>NUCLEOTIDE SEQUENCE [LARGE SCALE GENOMIC DNA]</scope>
</reference>
<dbReference type="AlphaFoldDB" id="A0A8C9TJI1"/>
<evidence type="ECO:0000256" key="1">
    <source>
        <dbReference type="ARBA" id="ARBA00007958"/>
    </source>
</evidence>
<dbReference type="GO" id="GO:0005634">
    <property type="term" value="C:nucleus"/>
    <property type="evidence" value="ECO:0007669"/>
    <property type="project" value="TreeGrafter"/>
</dbReference>
<dbReference type="RefSeq" id="XP_018584288.2">
    <property type="nucleotide sequence ID" value="XM_018728772.2"/>
</dbReference>
<dbReference type="Pfam" id="PF00702">
    <property type="entry name" value="Hydrolase"/>
    <property type="match status" value="1"/>
</dbReference>
<evidence type="ECO:0000256" key="2">
    <source>
        <dbReference type="ARBA" id="ARBA00015556"/>
    </source>
</evidence>
<dbReference type="RefSeq" id="XP_018584291.2">
    <property type="nucleotide sequence ID" value="XM_018728775.2"/>
</dbReference>
<dbReference type="SFLD" id="SFLDG01129">
    <property type="entry name" value="C1.5:_HAD__Beta-PGM__Phosphata"/>
    <property type="match status" value="1"/>
</dbReference>
<name>A0A8C9TJI1_SCLFO</name>
<evidence type="ECO:0000313" key="3">
    <source>
        <dbReference type="Ensembl" id="ENSSFOP00015052960.1"/>
    </source>
</evidence>
<dbReference type="KEGG" id="sfm:108920193"/>
<dbReference type="RefSeq" id="XP_018584292.2">
    <property type="nucleotide sequence ID" value="XM_018728776.2"/>
</dbReference>
<reference evidence="3" key="2">
    <citation type="submission" date="2025-08" db="UniProtKB">
        <authorList>
            <consortium name="Ensembl"/>
        </authorList>
    </citation>
    <scope>IDENTIFICATION</scope>
</reference>
<dbReference type="PANTHER" id="PTHR46191">
    <property type="match status" value="1"/>
</dbReference>
<dbReference type="InterPro" id="IPR023214">
    <property type="entry name" value="HAD_sf"/>
</dbReference>
<dbReference type="SUPFAM" id="SSF56784">
    <property type="entry name" value="HAD-like"/>
    <property type="match status" value="1"/>
</dbReference>
<dbReference type="InterPro" id="IPR006439">
    <property type="entry name" value="HAD-SF_hydro_IA"/>
</dbReference>
<sequence>MARAVRFVLWDVKDTLLRVRRSVGQQYCEEAARLGLRLPAAEVQTAFGRAYRQHSARYPNYGTAQGLGAKAWWSGVVRDTFSQCGVGDQALLDTLARNLYQGFSGPQTWEVFSDSERALQSCVALGLHQGVVSNFDKRLEVILHRCGLRPYFSFLVTSEEAGVAKPDPGIFRQALERCGVPAVNVAHVGDSYVNDYVTARSLGIRGYLLDRSRGQELPTVPAGHRLHSLDELPSVLVRDAD</sequence>
<dbReference type="Gene3D" id="3.40.50.1000">
    <property type="entry name" value="HAD superfamily/HAD-like"/>
    <property type="match status" value="1"/>
</dbReference>
<gene>
    <name evidence="3" type="primary">hdhd3</name>
</gene>
<dbReference type="RefSeq" id="XP_018584290.2">
    <property type="nucleotide sequence ID" value="XM_018728774.2"/>
</dbReference>
<dbReference type="InterPro" id="IPR011949">
    <property type="entry name" value="HAD-SF_hydro_IA_REG-2-like"/>
</dbReference>
<comment type="similarity">
    <text evidence="1">Belongs to the HAD-like hydrolase superfamily.</text>
</comment>
<dbReference type="InterPro" id="IPR051828">
    <property type="entry name" value="HAD-like_hydrolase_domain"/>
</dbReference>
<dbReference type="NCBIfam" id="TIGR01549">
    <property type="entry name" value="HAD-SF-IA-v1"/>
    <property type="match status" value="1"/>
</dbReference>
<dbReference type="RefSeq" id="XP_018584287.2">
    <property type="nucleotide sequence ID" value="XM_018728771.2"/>
</dbReference>
<organism evidence="3 4">
    <name type="scientific">Scleropages formosus</name>
    <name type="common">Asian bonytongue</name>
    <name type="synonym">Osteoglossum formosum</name>
    <dbReference type="NCBI Taxonomy" id="113540"/>
    <lineage>
        <taxon>Eukaryota</taxon>
        <taxon>Metazoa</taxon>
        <taxon>Chordata</taxon>
        <taxon>Craniata</taxon>
        <taxon>Vertebrata</taxon>
        <taxon>Euteleostomi</taxon>
        <taxon>Actinopterygii</taxon>
        <taxon>Neopterygii</taxon>
        <taxon>Teleostei</taxon>
        <taxon>Osteoglossocephala</taxon>
        <taxon>Osteoglossomorpha</taxon>
        <taxon>Osteoglossiformes</taxon>
        <taxon>Osteoglossidae</taxon>
        <taxon>Scleropages</taxon>
    </lineage>
</organism>
<dbReference type="InterPro" id="IPR044924">
    <property type="entry name" value="HAD-SF_hydro_IA_REG-2-like_cap"/>
</dbReference>
<protein>
    <recommendedName>
        <fullName evidence="2">Haloacid dehalogenase-like hydrolase domain-containing protein 3</fullName>
    </recommendedName>
</protein>
<dbReference type="PANTHER" id="PTHR46191:SF2">
    <property type="entry name" value="HALOACID DEHALOGENASE-LIKE HYDROLASE DOMAIN-CONTAINING PROTEIN 3"/>
    <property type="match status" value="1"/>
</dbReference>
<proteinExistence type="inferred from homology"/>
<dbReference type="CTD" id="81932"/>
<dbReference type="NCBIfam" id="TIGR02252">
    <property type="entry name" value="DREG-2"/>
    <property type="match status" value="1"/>
</dbReference>
<evidence type="ECO:0000313" key="4">
    <source>
        <dbReference type="Proteomes" id="UP000694397"/>
    </source>
</evidence>
<dbReference type="Proteomes" id="UP000694397">
    <property type="component" value="Chromosome 21"/>
</dbReference>